<dbReference type="EMBL" id="JAUIZM010000002">
    <property type="protein sequence ID" value="KAK1398466.1"/>
    <property type="molecule type" value="Genomic_DNA"/>
</dbReference>
<gene>
    <name evidence="1" type="ORF">POM88_008329</name>
</gene>
<dbReference type="AlphaFoldDB" id="A0AAD8J765"/>
<name>A0AAD8J765_9APIA</name>
<keyword evidence="2" id="KW-1185">Reference proteome</keyword>
<comment type="caution">
    <text evidence="1">The sequence shown here is derived from an EMBL/GenBank/DDBJ whole genome shotgun (WGS) entry which is preliminary data.</text>
</comment>
<protein>
    <submittedName>
        <fullName evidence="1">Uncharacterized protein</fullName>
    </submittedName>
</protein>
<reference evidence="1" key="1">
    <citation type="submission" date="2023-02" db="EMBL/GenBank/DDBJ databases">
        <title>Genome of toxic invasive species Heracleum sosnowskyi carries increased number of genes despite the absence of recent whole-genome duplications.</title>
        <authorList>
            <person name="Schelkunov M."/>
            <person name="Shtratnikova V."/>
            <person name="Makarenko M."/>
            <person name="Klepikova A."/>
            <person name="Omelchenko D."/>
            <person name="Novikova G."/>
            <person name="Obukhova E."/>
            <person name="Bogdanov V."/>
            <person name="Penin A."/>
            <person name="Logacheva M."/>
        </authorList>
    </citation>
    <scope>NUCLEOTIDE SEQUENCE</scope>
    <source>
        <strain evidence="1">Hsosn_3</strain>
        <tissue evidence="1">Leaf</tissue>
    </source>
</reference>
<organism evidence="1 2">
    <name type="scientific">Heracleum sosnowskyi</name>
    <dbReference type="NCBI Taxonomy" id="360622"/>
    <lineage>
        <taxon>Eukaryota</taxon>
        <taxon>Viridiplantae</taxon>
        <taxon>Streptophyta</taxon>
        <taxon>Embryophyta</taxon>
        <taxon>Tracheophyta</taxon>
        <taxon>Spermatophyta</taxon>
        <taxon>Magnoliopsida</taxon>
        <taxon>eudicotyledons</taxon>
        <taxon>Gunneridae</taxon>
        <taxon>Pentapetalae</taxon>
        <taxon>asterids</taxon>
        <taxon>campanulids</taxon>
        <taxon>Apiales</taxon>
        <taxon>Apiaceae</taxon>
        <taxon>Apioideae</taxon>
        <taxon>apioid superclade</taxon>
        <taxon>Tordylieae</taxon>
        <taxon>Tordyliinae</taxon>
        <taxon>Heracleum</taxon>
    </lineage>
</organism>
<reference evidence="1" key="2">
    <citation type="submission" date="2023-05" db="EMBL/GenBank/DDBJ databases">
        <authorList>
            <person name="Schelkunov M.I."/>
        </authorList>
    </citation>
    <scope>NUCLEOTIDE SEQUENCE</scope>
    <source>
        <strain evidence="1">Hsosn_3</strain>
        <tissue evidence="1">Leaf</tissue>
    </source>
</reference>
<sequence>MKSFINPRLLRFGSCLWRIYTLETRIYAKNCEHRLLPDEANDTGESFNHLSLHNSSWKQIAQLQITFKAVIESSSIHEREWLTGLSDKTTPVTLQPRVREKFPTPPGIEP</sequence>
<dbReference type="Proteomes" id="UP001237642">
    <property type="component" value="Unassembled WGS sequence"/>
</dbReference>
<evidence type="ECO:0000313" key="2">
    <source>
        <dbReference type="Proteomes" id="UP001237642"/>
    </source>
</evidence>
<accession>A0AAD8J765</accession>
<evidence type="ECO:0000313" key="1">
    <source>
        <dbReference type="EMBL" id="KAK1398466.1"/>
    </source>
</evidence>
<proteinExistence type="predicted"/>